<sequence>MPSNIFLTRRDHRHFLSKIHSEGDHNLLCSKEQSSKIKQIPSTYSSESPLAQQVYITRQPKKQVYITRPTKTFFLAIPSLHIAYDKPFAPLKGHLQVTLLKNGGPRLT</sequence>
<reference evidence="2" key="1">
    <citation type="journal article" date="2024" name="Proc. Natl. Acad. Sci. U.S.A.">
        <title>Extraordinary preservation of gene collinearity over three hundred million years revealed in homosporous lycophytes.</title>
        <authorList>
            <person name="Li C."/>
            <person name="Wickell D."/>
            <person name="Kuo L.Y."/>
            <person name="Chen X."/>
            <person name="Nie B."/>
            <person name="Liao X."/>
            <person name="Peng D."/>
            <person name="Ji J."/>
            <person name="Jenkins J."/>
            <person name="Williams M."/>
            <person name="Shu S."/>
            <person name="Plott C."/>
            <person name="Barry K."/>
            <person name="Rajasekar S."/>
            <person name="Grimwood J."/>
            <person name="Han X."/>
            <person name="Sun S."/>
            <person name="Hou Z."/>
            <person name="He W."/>
            <person name="Dai G."/>
            <person name="Sun C."/>
            <person name="Schmutz J."/>
            <person name="Leebens-Mack J.H."/>
            <person name="Li F.W."/>
            <person name="Wang L."/>
        </authorList>
    </citation>
    <scope>NUCLEOTIDE SEQUENCE [LARGE SCALE GENOMIC DNA]</scope>
    <source>
        <strain evidence="2">cv. PW_Plant_1</strain>
    </source>
</reference>
<organism evidence="1 2">
    <name type="scientific">Diphasiastrum complanatum</name>
    <name type="common">Issler's clubmoss</name>
    <name type="synonym">Lycopodium complanatum</name>
    <dbReference type="NCBI Taxonomy" id="34168"/>
    <lineage>
        <taxon>Eukaryota</taxon>
        <taxon>Viridiplantae</taxon>
        <taxon>Streptophyta</taxon>
        <taxon>Embryophyta</taxon>
        <taxon>Tracheophyta</taxon>
        <taxon>Lycopodiopsida</taxon>
        <taxon>Lycopodiales</taxon>
        <taxon>Lycopodiaceae</taxon>
        <taxon>Lycopodioideae</taxon>
        <taxon>Diphasiastrum</taxon>
    </lineage>
</organism>
<name>A0ACC2DVG8_DIPCM</name>
<accession>A0ACC2DVG8</accession>
<gene>
    <name evidence="1" type="ORF">O6H91_04G026200</name>
</gene>
<protein>
    <submittedName>
        <fullName evidence="1">Uncharacterized protein</fullName>
    </submittedName>
</protein>
<keyword evidence="2" id="KW-1185">Reference proteome</keyword>
<evidence type="ECO:0000313" key="2">
    <source>
        <dbReference type="Proteomes" id="UP001162992"/>
    </source>
</evidence>
<evidence type="ECO:0000313" key="1">
    <source>
        <dbReference type="EMBL" id="KAJ7558142.1"/>
    </source>
</evidence>
<dbReference type="Proteomes" id="UP001162992">
    <property type="component" value="Chromosome 4"/>
</dbReference>
<proteinExistence type="predicted"/>
<dbReference type="EMBL" id="CM055095">
    <property type="protein sequence ID" value="KAJ7558142.1"/>
    <property type="molecule type" value="Genomic_DNA"/>
</dbReference>
<comment type="caution">
    <text evidence="1">The sequence shown here is derived from an EMBL/GenBank/DDBJ whole genome shotgun (WGS) entry which is preliminary data.</text>
</comment>